<dbReference type="PANTHER" id="PTHR36111:SF2">
    <property type="entry name" value="INNER MEMBRANE PROTEIN"/>
    <property type="match status" value="1"/>
</dbReference>
<dbReference type="PANTHER" id="PTHR36111">
    <property type="entry name" value="INNER MEMBRANE PROTEIN-RELATED"/>
    <property type="match status" value="1"/>
</dbReference>
<name>S5DJA1_9ACTN</name>
<feature type="transmembrane region" description="Helical" evidence="1">
    <location>
        <begin position="6"/>
        <end position="25"/>
    </location>
</feature>
<evidence type="ECO:0000313" key="2">
    <source>
        <dbReference type="EMBL" id="AGQ18856.1"/>
    </source>
</evidence>
<proteinExistence type="predicted"/>
<protein>
    <submittedName>
        <fullName evidence="2">Putative membrane protein</fullName>
    </submittedName>
</protein>
<keyword evidence="1" id="KW-0472">Membrane</keyword>
<dbReference type="InterPro" id="IPR007563">
    <property type="entry name" value="DUF554"/>
</dbReference>
<dbReference type="AlphaFoldDB" id="S5DJA1"/>
<dbReference type="EMBL" id="KC811114">
    <property type="protein sequence ID" value="AGQ18856.1"/>
    <property type="molecule type" value="Genomic_DNA"/>
</dbReference>
<feature type="transmembrane region" description="Helical" evidence="1">
    <location>
        <begin position="68"/>
        <end position="85"/>
    </location>
</feature>
<sequence length="238" mass="25910">MIPGIGTIVNGVGVLFVGILSRIIFKKEVKNFEENLLPLGLLVLALGFRETLKSPDYVNVLSFEVSGFIFTLFAIILGALLGNLLKLEDRIKNFGDYLYKKFEKSDPDQSRFIESYLTTTLIVITGPLAIIGPFFDVVESNLELLLIKTALDCFLVIFITSSGGKGAVYSGVSILIYQGFFTLCALLINSNIDTWVSDSIAGIGGILLIGVGINLLGIKKIPVGNYILSLFIPFLVAF</sequence>
<feature type="transmembrane region" description="Helical" evidence="1">
    <location>
        <begin position="200"/>
        <end position="218"/>
    </location>
</feature>
<feature type="transmembrane region" description="Helical" evidence="1">
    <location>
        <begin position="167"/>
        <end position="188"/>
    </location>
</feature>
<keyword evidence="1" id="KW-1133">Transmembrane helix</keyword>
<dbReference type="Pfam" id="PF04474">
    <property type="entry name" value="DUF554"/>
    <property type="match status" value="1"/>
</dbReference>
<reference evidence="2" key="1">
    <citation type="journal article" date="2013" name="Sci. Rep.">
        <title>Metagenomics uncovers a new group of low GC and ultra-small marine Actinobacteria.</title>
        <authorList>
            <person name="Ghai R."/>
            <person name="Mizuno C.M."/>
            <person name="Picazo A."/>
            <person name="Camacho A."/>
            <person name="Rodriguez-Valera F."/>
        </authorList>
    </citation>
    <scope>NUCLEOTIDE SEQUENCE</scope>
</reference>
<feature type="transmembrane region" description="Helical" evidence="1">
    <location>
        <begin position="141"/>
        <end position="160"/>
    </location>
</feature>
<evidence type="ECO:0000256" key="1">
    <source>
        <dbReference type="SAM" id="Phobius"/>
    </source>
</evidence>
<accession>S5DJA1</accession>
<feature type="transmembrane region" description="Helical" evidence="1">
    <location>
        <begin position="32"/>
        <end position="48"/>
    </location>
</feature>
<feature type="transmembrane region" description="Helical" evidence="1">
    <location>
        <begin position="116"/>
        <end position="135"/>
    </location>
</feature>
<organism evidence="2">
    <name type="scientific">Candidatus Actinomarina minuta</name>
    <dbReference type="NCBI Taxonomy" id="1389454"/>
    <lineage>
        <taxon>Bacteria</taxon>
        <taxon>Bacillati</taxon>
        <taxon>Actinomycetota</taxon>
        <taxon>Actinomycetes</taxon>
        <taxon>Candidatus Actinomarinidae</taxon>
        <taxon>Candidatus Actinomarinales</taxon>
        <taxon>Candidatus Actinomarineae</taxon>
        <taxon>Candidatus Actinomarinaceae</taxon>
        <taxon>Candidatus Actinomarina</taxon>
    </lineage>
</organism>
<keyword evidence="1" id="KW-0812">Transmembrane</keyword>